<gene>
    <name evidence="2" type="ORF">VKT23_014984</name>
</gene>
<sequence length="97" mass="10202">MLQLRVGDPVIDPNPTVNVGPTTEQGNMGVQSTGMQNQSSQQQYRQALLKFHLGTIPGFSATSGDSIPTTFNATPPVEHTNTTASMPNGDPTQPGPP</sequence>
<feature type="compositionally biased region" description="Polar residues" evidence="1">
    <location>
        <begin position="61"/>
        <end position="86"/>
    </location>
</feature>
<feature type="region of interest" description="Disordered" evidence="1">
    <location>
        <begin position="1"/>
        <end position="40"/>
    </location>
</feature>
<keyword evidence="3" id="KW-1185">Reference proteome</keyword>
<accession>A0ABR1J1B5</accession>
<evidence type="ECO:0000313" key="2">
    <source>
        <dbReference type="EMBL" id="KAK7445116.1"/>
    </source>
</evidence>
<dbReference type="Proteomes" id="UP001498398">
    <property type="component" value="Unassembled WGS sequence"/>
</dbReference>
<feature type="region of interest" description="Disordered" evidence="1">
    <location>
        <begin position="61"/>
        <end position="97"/>
    </location>
</feature>
<proteinExistence type="predicted"/>
<protein>
    <submittedName>
        <fullName evidence="2">Uncharacterized protein</fullName>
    </submittedName>
</protein>
<dbReference type="EMBL" id="JBANRG010000048">
    <property type="protein sequence ID" value="KAK7445116.1"/>
    <property type="molecule type" value="Genomic_DNA"/>
</dbReference>
<comment type="caution">
    <text evidence="2">The sequence shown here is derived from an EMBL/GenBank/DDBJ whole genome shotgun (WGS) entry which is preliminary data.</text>
</comment>
<organism evidence="2 3">
    <name type="scientific">Marasmiellus scandens</name>
    <dbReference type="NCBI Taxonomy" id="2682957"/>
    <lineage>
        <taxon>Eukaryota</taxon>
        <taxon>Fungi</taxon>
        <taxon>Dikarya</taxon>
        <taxon>Basidiomycota</taxon>
        <taxon>Agaricomycotina</taxon>
        <taxon>Agaricomycetes</taxon>
        <taxon>Agaricomycetidae</taxon>
        <taxon>Agaricales</taxon>
        <taxon>Marasmiineae</taxon>
        <taxon>Omphalotaceae</taxon>
        <taxon>Marasmiellus</taxon>
    </lineage>
</organism>
<evidence type="ECO:0000256" key="1">
    <source>
        <dbReference type="SAM" id="MobiDB-lite"/>
    </source>
</evidence>
<name>A0ABR1J1B5_9AGAR</name>
<reference evidence="2 3" key="1">
    <citation type="submission" date="2024-01" db="EMBL/GenBank/DDBJ databases">
        <title>A draft genome for the cacao thread blight pathogen Marasmiellus scandens.</title>
        <authorList>
            <person name="Baruah I.K."/>
            <person name="Leung J."/>
            <person name="Bukari Y."/>
            <person name="Amoako-Attah I."/>
            <person name="Meinhardt L.W."/>
            <person name="Bailey B.A."/>
            <person name="Cohen S.P."/>
        </authorList>
    </citation>
    <scope>NUCLEOTIDE SEQUENCE [LARGE SCALE GENOMIC DNA]</scope>
    <source>
        <strain evidence="2 3">GH-19</strain>
    </source>
</reference>
<feature type="compositionally biased region" description="Polar residues" evidence="1">
    <location>
        <begin position="15"/>
        <end position="30"/>
    </location>
</feature>
<feature type="compositionally biased region" description="Low complexity" evidence="1">
    <location>
        <begin position="31"/>
        <end position="40"/>
    </location>
</feature>
<evidence type="ECO:0000313" key="3">
    <source>
        <dbReference type="Proteomes" id="UP001498398"/>
    </source>
</evidence>